<keyword evidence="2" id="KW-1185">Reference proteome</keyword>
<protein>
    <submittedName>
        <fullName evidence="1">Uncharacterized protein</fullName>
    </submittedName>
</protein>
<name>A0A4Y2HSY6_ARAVE</name>
<dbReference type="AlphaFoldDB" id="A0A4Y2HSY6"/>
<accession>A0A4Y2HSY6</accession>
<proteinExistence type="predicted"/>
<comment type="caution">
    <text evidence="1">The sequence shown here is derived from an EMBL/GenBank/DDBJ whole genome shotgun (WGS) entry which is preliminary data.</text>
</comment>
<dbReference type="Gene3D" id="3.30.420.10">
    <property type="entry name" value="Ribonuclease H-like superfamily/Ribonuclease H"/>
    <property type="match status" value="1"/>
</dbReference>
<dbReference type="PANTHER" id="PTHR47326">
    <property type="entry name" value="TRANSPOSABLE ELEMENT TC3 TRANSPOSASE-LIKE PROTEIN"/>
    <property type="match status" value="1"/>
</dbReference>
<dbReference type="GO" id="GO:0003676">
    <property type="term" value="F:nucleic acid binding"/>
    <property type="evidence" value="ECO:0007669"/>
    <property type="project" value="InterPro"/>
</dbReference>
<dbReference type="EMBL" id="BGPR01002134">
    <property type="protein sequence ID" value="GBM68323.1"/>
    <property type="molecule type" value="Genomic_DNA"/>
</dbReference>
<organism evidence="1 2">
    <name type="scientific">Araneus ventricosus</name>
    <name type="common">Orbweaver spider</name>
    <name type="synonym">Epeira ventricosa</name>
    <dbReference type="NCBI Taxonomy" id="182803"/>
    <lineage>
        <taxon>Eukaryota</taxon>
        <taxon>Metazoa</taxon>
        <taxon>Ecdysozoa</taxon>
        <taxon>Arthropoda</taxon>
        <taxon>Chelicerata</taxon>
        <taxon>Arachnida</taxon>
        <taxon>Araneae</taxon>
        <taxon>Araneomorphae</taxon>
        <taxon>Entelegynae</taxon>
        <taxon>Araneoidea</taxon>
        <taxon>Araneidae</taxon>
        <taxon>Araneus</taxon>
    </lineage>
</organism>
<evidence type="ECO:0000313" key="1">
    <source>
        <dbReference type="EMBL" id="GBM68323.1"/>
    </source>
</evidence>
<evidence type="ECO:0000313" key="2">
    <source>
        <dbReference type="Proteomes" id="UP000499080"/>
    </source>
</evidence>
<dbReference type="Proteomes" id="UP000499080">
    <property type="component" value="Unassembled WGS sequence"/>
</dbReference>
<reference evidence="1 2" key="1">
    <citation type="journal article" date="2019" name="Sci. Rep.">
        <title>Orb-weaving spider Araneus ventricosus genome elucidates the spidroin gene catalogue.</title>
        <authorList>
            <person name="Kono N."/>
            <person name="Nakamura H."/>
            <person name="Ohtoshi R."/>
            <person name="Moran D.A.P."/>
            <person name="Shinohara A."/>
            <person name="Yoshida Y."/>
            <person name="Fujiwara M."/>
            <person name="Mori M."/>
            <person name="Tomita M."/>
            <person name="Arakawa K."/>
        </authorList>
    </citation>
    <scope>NUCLEOTIDE SEQUENCE [LARGE SCALE GENOMIC DNA]</scope>
</reference>
<dbReference type="PANTHER" id="PTHR47326:SF1">
    <property type="entry name" value="HTH PSQ-TYPE DOMAIN-CONTAINING PROTEIN"/>
    <property type="match status" value="1"/>
</dbReference>
<dbReference type="InterPro" id="IPR036397">
    <property type="entry name" value="RNaseH_sf"/>
</dbReference>
<dbReference type="OrthoDB" id="6436543at2759"/>
<sequence>MLKRESVPNATIATITQVKQLHFGNDGIIGRHFPTAWPLRSSELNPYDFWLCGNLKDAVYKGPIANLAELKNCIMQHIYNITNETLRSVVEHAVLRFQLIGENGGQHIEHF</sequence>
<gene>
    <name evidence="1" type="ORF">AVEN_247076_1</name>
</gene>